<keyword evidence="2" id="KW-0229">DNA integration</keyword>
<feature type="domain" description="Integrase DNA-binding" evidence="4">
    <location>
        <begin position="7"/>
        <end position="92"/>
    </location>
</feature>
<dbReference type="STRING" id="40578.Xbed_03374"/>
<keyword evidence="3" id="KW-0238">DNA-binding</keyword>
<protein>
    <submittedName>
        <fullName evidence="6">Integrase</fullName>
    </submittedName>
</protein>
<sequence>MGEMMKLTDVAIKRAKPEAKSYTLSDGNGLWLLIEPNGSKGWRFRYRFEGKQKILSLGTYPEVPLAEARKRTVECRSMIADGVNPSEYRKQKKRESIIMSENTFEKITLEWYEKRKDKWSAGYRADMMSAFENDVFPYIGHPRLLK</sequence>
<evidence type="ECO:0000313" key="6">
    <source>
        <dbReference type="EMBL" id="OTA16982.1"/>
    </source>
</evidence>
<dbReference type="InterPro" id="IPR025166">
    <property type="entry name" value="Integrase_DNA_bind_dom"/>
</dbReference>
<dbReference type="InterPro" id="IPR010998">
    <property type="entry name" value="Integrase_recombinase_N"/>
</dbReference>
<evidence type="ECO:0000256" key="2">
    <source>
        <dbReference type="ARBA" id="ARBA00022908"/>
    </source>
</evidence>
<evidence type="ECO:0000256" key="3">
    <source>
        <dbReference type="ARBA" id="ARBA00023125"/>
    </source>
</evidence>
<dbReference type="PANTHER" id="PTHR30629">
    <property type="entry name" value="PROPHAGE INTEGRASE"/>
    <property type="match status" value="1"/>
</dbReference>
<dbReference type="InterPro" id="IPR053876">
    <property type="entry name" value="Phage_int_M"/>
</dbReference>
<dbReference type="Gene3D" id="3.30.160.390">
    <property type="entry name" value="Integrase, DNA-binding domain"/>
    <property type="match status" value="1"/>
</dbReference>
<evidence type="ECO:0000259" key="5">
    <source>
        <dbReference type="Pfam" id="PF22022"/>
    </source>
</evidence>
<keyword evidence="7" id="KW-1185">Reference proteome</keyword>
<dbReference type="AlphaFoldDB" id="A0A1Y2SG35"/>
<dbReference type="InterPro" id="IPR050808">
    <property type="entry name" value="Phage_Integrase"/>
</dbReference>
<feature type="domain" description="Phage integrase central" evidence="5">
    <location>
        <begin position="104"/>
        <end position="141"/>
    </location>
</feature>
<comment type="caution">
    <text evidence="6">The sequence shown here is derived from an EMBL/GenBank/DDBJ whole genome shotgun (WGS) entry which is preliminary data.</text>
</comment>
<evidence type="ECO:0000256" key="1">
    <source>
        <dbReference type="ARBA" id="ARBA00008857"/>
    </source>
</evidence>
<evidence type="ECO:0000313" key="7">
    <source>
        <dbReference type="Proteomes" id="UP000194204"/>
    </source>
</evidence>
<dbReference type="Proteomes" id="UP000194204">
    <property type="component" value="Unassembled WGS sequence"/>
</dbReference>
<dbReference type="GO" id="GO:0003677">
    <property type="term" value="F:DNA binding"/>
    <property type="evidence" value="ECO:0007669"/>
    <property type="project" value="UniProtKB-KW"/>
</dbReference>
<name>A0A1Y2SG35_9GAMM</name>
<proteinExistence type="inferred from homology"/>
<dbReference type="Pfam" id="PF22022">
    <property type="entry name" value="Phage_int_M"/>
    <property type="match status" value="1"/>
</dbReference>
<dbReference type="InterPro" id="IPR038488">
    <property type="entry name" value="Integrase_DNA-bd_sf"/>
</dbReference>
<dbReference type="EMBL" id="MUBK01000037">
    <property type="protein sequence ID" value="OTA16982.1"/>
    <property type="molecule type" value="Genomic_DNA"/>
</dbReference>
<comment type="similarity">
    <text evidence="1">Belongs to the 'phage' integrase family.</text>
</comment>
<reference evidence="6 7" key="1">
    <citation type="submission" date="2017-01" db="EMBL/GenBank/DDBJ databases">
        <title>Deconstructing symbiosis and pathogenesis requirements using a combined genomic-metabolomic approach.</title>
        <authorList>
            <person name="Tobias N.J."/>
            <person name="Wolff H."/>
            <person name="Djahanschiri B."/>
            <person name="Ebersberger I."/>
            <person name="Bode H.B."/>
        </authorList>
    </citation>
    <scope>NUCLEOTIDE SEQUENCE [LARGE SCALE GENOMIC DNA]</scope>
    <source>
        <strain evidence="6 7">DSM 4764</strain>
    </source>
</reference>
<dbReference type="Pfam" id="PF13356">
    <property type="entry name" value="Arm-DNA-bind_3"/>
    <property type="match status" value="1"/>
</dbReference>
<organism evidence="6 7">
    <name type="scientific">Xenorhabdus beddingii</name>
    <dbReference type="NCBI Taxonomy" id="40578"/>
    <lineage>
        <taxon>Bacteria</taxon>
        <taxon>Pseudomonadati</taxon>
        <taxon>Pseudomonadota</taxon>
        <taxon>Gammaproteobacteria</taxon>
        <taxon>Enterobacterales</taxon>
        <taxon>Morganellaceae</taxon>
        <taxon>Xenorhabdus</taxon>
    </lineage>
</organism>
<dbReference type="Gene3D" id="1.10.150.130">
    <property type="match status" value="1"/>
</dbReference>
<dbReference type="PANTHER" id="PTHR30629:SF2">
    <property type="entry name" value="PROPHAGE INTEGRASE INTS-RELATED"/>
    <property type="match status" value="1"/>
</dbReference>
<gene>
    <name evidence="6" type="ORF">Xbed_03374</name>
</gene>
<accession>A0A1Y2SG35</accession>
<dbReference type="GO" id="GO:0015074">
    <property type="term" value="P:DNA integration"/>
    <property type="evidence" value="ECO:0007669"/>
    <property type="project" value="UniProtKB-KW"/>
</dbReference>
<evidence type="ECO:0000259" key="4">
    <source>
        <dbReference type="Pfam" id="PF13356"/>
    </source>
</evidence>